<proteinExistence type="predicted"/>
<keyword evidence="1" id="KW-0472">Membrane</keyword>
<name>A0AAU7LRD8_9BURK</name>
<sequence>MDFAKNQLYIDAYYKTNQAHVKLSFWASLIALVVGLVVLVTGIGLALAGSNNAVSTTTTAAGVITQFISAGFFFIYSKNLKQLNVFYE</sequence>
<gene>
    <name evidence="3" type="ORF">ABLV49_19475</name>
</gene>
<evidence type="ECO:0000259" key="2">
    <source>
        <dbReference type="Pfam" id="PF20712"/>
    </source>
</evidence>
<dbReference type="Pfam" id="PF20712">
    <property type="entry name" value="CyanoTRADDas_TM"/>
    <property type="match status" value="1"/>
</dbReference>
<protein>
    <recommendedName>
        <fullName evidence="2">Cyanobacterial TRADD-N associated 2 transmembrane domain-containing protein</fullName>
    </recommendedName>
</protein>
<feature type="transmembrane region" description="Helical" evidence="1">
    <location>
        <begin position="53"/>
        <end position="76"/>
    </location>
</feature>
<dbReference type="InterPro" id="IPR048567">
    <property type="entry name" value="CyanoTRADDas_TM"/>
</dbReference>
<feature type="domain" description="Cyanobacterial TRADD-N associated 2 transmembrane" evidence="2">
    <location>
        <begin position="18"/>
        <end position="83"/>
    </location>
</feature>
<evidence type="ECO:0000256" key="1">
    <source>
        <dbReference type="SAM" id="Phobius"/>
    </source>
</evidence>
<reference evidence="3" key="1">
    <citation type="submission" date="2024-05" db="EMBL/GenBank/DDBJ databases">
        <authorList>
            <person name="Bunk B."/>
            <person name="Swiderski J."/>
            <person name="Sproer C."/>
            <person name="Thiel V."/>
        </authorList>
    </citation>
    <scope>NUCLEOTIDE SEQUENCE</scope>
    <source>
        <strain evidence="3">DSM 17735</strain>
    </source>
</reference>
<keyword evidence="1" id="KW-0812">Transmembrane</keyword>
<dbReference type="RefSeq" id="WP_349279065.1">
    <property type="nucleotide sequence ID" value="NZ_CBCSCU010000007.1"/>
</dbReference>
<feature type="transmembrane region" description="Helical" evidence="1">
    <location>
        <begin position="23"/>
        <end position="47"/>
    </location>
</feature>
<organism evidence="3">
    <name type="scientific">Polaromonas hydrogenivorans</name>
    <dbReference type="NCBI Taxonomy" id="335476"/>
    <lineage>
        <taxon>Bacteria</taxon>
        <taxon>Pseudomonadati</taxon>
        <taxon>Pseudomonadota</taxon>
        <taxon>Betaproteobacteria</taxon>
        <taxon>Burkholderiales</taxon>
        <taxon>Comamonadaceae</taxon>
        <taxon>Polaromonas</taxon>
    </lineage>
</organism>
<dbReference type="AlphaFoldDB" id="A0AAU7LRD8"/>
<evidence type="ECO:0000313" key="3">
    <source>
        <dbReference type="EMBL" id="XBP70023.1"/>
    </source>
</evidence>
<keyword evidence="1" id="KW-1133">Transmembrane helix</keyword>
<dbReference type="EMBL" id="CP157675">
    <property type="protein sequence ID" value="XBP70023.1"/>
    <property type="molecule type" value="Genomic_DNA"/>
</dbReference>
<accession>A0AAU7LRD8</accession>